<dbReference type="EMBL" id="LR796421">
    <property type="protein sequence ID" value="CAB4143009.1"/>
    <property type="molecule type" value="Genomic_DNA"/>
</dbReference>
<organism evidence="1">
    <name type="scientific">uncultured Caudovirales phage</name>
    <dbReference type="NCBI Taxonomy" id="2100421"/>
    <lineage>
        <taxon>Viruses</taxon>
        <taxon>Duplodnaviria</taxon>
        <taxon>Heunggongvirae</taxon>
        <taxon>Uroviricota</taxon>
        <taxon>Caudoviricetes</taxon>
        <taxon>Peduoviridae</taxon>
        <taxon>Maltschvirus</taxon>
        <taxon>Maltschvirus maltsch</taxon>
    </lineage>
</organism>
<protein>
    <submittedName>
        <fullName evidence="1">Glycosyl transferase, family 17</fullName>
    </submittedName>
</protein>
<dbReference type="GO" id="GO:0003830">
    <property type="term" value="F:beta-1,4-mannosylglycoprotein 4-beta-N-acetylglucosaminyltransferase activity"/>
    <property type="evidence" value="ECO:0007669"/>
    <property type="project" value="InterPro"/>
</dbReference>
<proteinExistence type="predicted"/>
<sequence length="285" mass="33637">MAKIYDVFTFFNEIDLLKLRLEMLGPYVDKFVIVECVETFSGKPKPLYFEENKHLFKDYEDKIIHHVTYDPPTSFDDLRERILDPNVDELTKQICMQALTSTNVPPGELHWLKEFYQKENIRRALVGLEDDDICFVGDLDEYWDSDLDYSVIDRDSVYKLRQIVYVGYFNNRSSEEWAGTTLTRYKNIKNSCLNHIRTKSKTEYVYVSDAGWHLSFMGGVNQIKYKLDSYGHQEYNNDGVTQQIESNLNGGKDVLGRNQFTFWTDEEGLPTYIKENKDKYLQFFK</sequence>
<dbReference type="GO" id="GO:0006044">
    <property type="term" value="P:N-acetylglucosamine metabolic process"/>
    <property type="evidence" value="ECO:0007669"/>
    <property type="project" value="TreeGrafter"/>
</dbReference>
<gene>
    <name evidence="1" type="ORF">UFOVP450_54</name>
</gene>
<dbReference type="Pfam" id="PF04724">
    <property type="entry name" value="Glyco_transf_17"/>
    <property type="match status" value="1"/>
</dbReference>
<dbReference type="GO" id="GO:0016020">
    <property type="term" value="C:membrane"/>
    <property type="evidence" value="ECO:0007669"/>
    <property type="project" value="InterPro"/>
</dbReference>
<accession>A0A6J5MH36</accession>
<keyword evidence="1" id="KW-0808">Transferase</keyword>
<name>A0A6J5MH36_9CAUD</name>
<dbReference type="PANTHER" id="PTHR12224:SF0">
    <property type="entry name" value="BETA-1,4-MANNOSYL-GLYCOPROTEIN 4-BETA-N-ACETYLGLUCOSAMINYLTRANSFERASE"/>
    <property type="match status" value="1"/>
</dbReference>
<evidence type="ECO:0000313" key="1">
    <source>
        <dbReference type="EMBL" id="CAB4143009.1"/>
    </source>
</evidence>
<reference evidence="1" key="1">
    <citation type="submission" date="2020-04" db="EMBL/GenBank/DDBJ databases">
        <authorList>
            <person name="Chiriac C."/>
            <person name="Salcher M."/>
            <person name="Ghai R."/>
            <person name="Kavagutti S V."/>
        </authorList>
    </citation>
    <scope>NUCLEOTIDE SEQUENCE</scope>
</reference>
<dbReference type="PANTHER" id="PTHR12224">
    <property type="entry name" value="BETA-1,4-MANNOSYL-GLYCOPROTEIN BETA-1,4-N-ACETYLGLUCOSAMINYL-TRANSFERASE"/>
    <property type="match status" value="1"/>
</dbReference>
<dbReference type="InterPro" id="IPR006813">
    <property type="entry name" value="Glyco_trans_17"/>
</dbReference>